<dbReference type="EMBL" id="CP011971">
    <property type="protein sequence ID" value="AMN46914.1"/>
    <property type="molecule type" value="Genomic_DNA"/>
</dbReference>
<accession>A0A127F915</accession>
<dbReference type="GO" id="GO:0042597">
    <property type="term" value="C:periplasmic space"/>
    <property type="evidence" value="ECO:0007669"/>
    <property type="project" value="UniProtKB-SubCell"/>
</dbReference>
<dbReference type="KEGG" id="sdf:ACG33_07355"/>
<evidence type="ECO:0000259" key="6">
    <source>
        <dbReference type="Pfam" id="PF16889"/>
    </source>
</evidence>
<evidence type="ECO:0000256" key="3">
    <source>
        <dbReference type="ARBA" id="ARBA00022764"/>
    </source>
</evidence>
<dbReference type="PANTHER" id="PTHR39210:SF1">
    <property type="entry name" value="HEPARIN-SULFATE LYASE"/>
    <property type="match status" value="1"/>
</dbReference>
<gene>
    <name evidence="7" type="ORF">ACG33_07355</name>
</gene>
<comment type="subcellular location">
    <subcellularLocation>
        <location evidence="1">Periplasm</location>
    </subcellularLocation>
</comment>
<dbReference type="AlphaFoldDB" id="A0A127F915"/>
<evidence type="ECO:0000256" key="2">
    <source>
        <dbReference type="ARBA" id="ARBA00022729"/>
    </source>
</evidence>
<dbReference type="STRING" id="465721.ACG33_07355"/>
<reference evidence="7 8" key="1">
    <citation type="submission" date="2015-06" db="EMBL/GenBank/DDBJ databases">
        <title>A Comprehensive Approach to Explore the Metabolic and Phylogenetic Diversity of Bacterial Steroid Degradation in the Environment: Testosterone as an Example.</title>
        <authorList>
            <person name="Yang F.-C."/>
            <person name="Chen Y.-L."/>
            <person name="Yu C.-P."/>
            <person name="Tang S.-L."/>
            <person name="Wang P.-H."/>
            <person name="Ismail W."/>
            <person name="Wang C.-H."/>
            <person name="Yang C.-Y."/>
            <person name="Chiang Y.-R."/>
        </authorList>
    </citation>
    <scope>NUCLEOTIDE SEQUENCE [LARGE SCALE GENOMIC DNA]</scope>
    <source>
        <strain evidence="7 8">DSM 18526</strain>
    </source>
</reference>
<dbReference type="InterPro" id="IPR008929">
    <property type="entry name" value="Chondroitin_lyas"/>
</dbReference>
<dbReference type="PATRIC" id="fig|465721.4.peg.1557"/>
<evidence type="ECO:0000256" key="1">
    <source>
        <dbReference type="ARBA" id="ARBA00004418"/>
    </source>
</evidence>
<keyword evidence="2" id="KW-0732">Signal</keyword>
<dbReference type="GO" id="GO:0016829">
    <property type="term" value="F:lyase activity"/>
    <property type="evidence" value="ECO:0007669"/>
    <property type="project" value="UniProtKB-KW"/>
</dbReference>
<keyword evidence="4" id="KW-0456">Lyase</keyword>
<keyword evidence="3" id="KW-0574">Periplasm</keyword>
<name>A0A127F915_STEDE</name>
<feature type="domain" description="Heparin-sulfate lyase N-terminal" evidence="6">
    <location>
        <begin position="158"/>
        <end position="293"/>
    </location>
</feature>
<organism evidence="7 8">
    <name type="scientific">Steroidobacter denitrificans</name>
    <dbReference type="NCBI Taxonomy" id="465721"/>
    <lineage>
        <taxon>Bacteria</taxon>
        <taxon>Pseudomonadati</taxon>
        <taxon>Pseudomonadota</taxon>
        <taxon>Gammaproteobacteria</taxon>
        <taxon>Steroidobacterales</taxon>
        <taxon>Steroidobacteraceae</taxon>
        <taxon>Steroidobacter</taxon>
    </lineage>
</organism>
<dbReference type="Gene3D" id="2.70.98.70">
    <property type="match status" value="1"/>
</dbReference>
<evidence type="ECO:0000313" key="8">
    <source>
        <dbReference type="Proteomes" id="UP000070250"/>
    </source>
</evidence>
<protein>
    <submittedName>
        <fullName evidence="7">Uncharacterized protein</fullName>
    </submittedName>
</protein>
<dbReference type="SUPFAM" id="SSF48230">
    <property type="entry name" value="Chondroitin AC/alginate lyase"/>
    <property type="match status" value="1"/>
</dbReference>
<dbReference type="Pfam" id="PF07940">
    <property type="entry name" value="Hepar_II_III_C"/>
    <property type="match status" value="1"/>
</dbReference>
<evidence type="ECO:0000259" key="5">
    <source>
        <dbReference type="Pfam" id="PF07940"/>
    </source>
</evidence>
<proteinExistence type="predicted"/>
<dbReference type="Proteomes" id="UP000070250">
    <property type="component" value="Chromosome"/>
</dbReference>
<feature type="domain" description="Heparinase II/III-like C-terminal" evidence="5">
    <location>
        <begin position="321"/>
        <end position="547"/>
    </location>
</feature>
<sequence>MRESLRTFRLTINTVRYLRPVQIYGRVWFKMRKPKPFRRPASARRLHSQRWCPMPRKPSMTGPCRFQFLNVERTLREPAQWTNGEVPKLWLYNLHYFDDLLADGADDRRAWHEALIHRWIAENPAGSGIGWDPYPSSLRITNWIQWVLAGASLSDAALDSLATQARWLARRMEFHLLGNHLLANAKALIFAGTFFTGREARHWLHRGVRVLDEQLTEQILPDGGHVERSPMYHAIVLADVLDLLQLANVFPGVLDTARVHRWRAIAYEMLRWMRIMTHPDGDLAFFNDAVMGIASRYCELQDYASTVVTQLDGVKNEEIRPIEALAHSGYVRLQRGAAVLIADVGDIGPDHQPGHAHADTLSFELSLLGHRVFVNGGVSTYEPGPLRLRQRGTASHNTVVIDGHDSSEVWGSFRVARRARPQNVRWNADEDVLCLHASHDGYERISRGLMHMRHWSLTDTSLRIEDSICGDFNIAQAMLIVHPDVDVVIGRNGAVLRGADYRIQVSTTGAAIESTLGTWHPRFGLALPNRRLEVQSRARRFSTQISWRCAP</sequence>
<dbReference type="InterPro" id="IPR031680">
    <property type="entry name" value="Hepar_II_III_N"/>
</dbReference>
<dbReference type="InterPro" id="IPR012480">
    <property type="entry name" value="Hepar_II_III_C"/>
</dbReference>
<dbReference type="PANTHER" id="PTHR39210">
    <property type="entry name" value="HEPARIN-SULFATE LYASE"/>
    <property type="match status" value="1"/>
</dbReference>
<dbReference type="OrthoDB" id="9763014at2"/>
<keyword evidence="8" id="KW-1185">Reference proteome</keyword>
<dbReference type="Pfam" id="PF16889">
    <property type="entry name" value="Hepar_II_III_N"/>
    <property type="match status" value="1"/>
</dbReference>
<dbReference type="Gene3D" id="1.50.10.100">
    <property type="entry name" value="Chondroitin AC/alginate lyase"/>
    <property type="match status" value="1"/>
</dbReference>
<evidence type="ECO:0000313" key="7">
    <source>
        <dbReference type="EMBL" id="AMN46914.1"/>
    </source>
</evidence>
<evidence type="ECO:0000256" key="4">
    <source>
        <dbReference type="ARBA" id="ARBA00023239"/>
    </source>
</evidence>